<name>A0A0U5FDQ9_XANCI</name>
<accession>A0A0U5FDQ9</accession>
<dbReference type="EMBL" id="CCXZ01000136">
    <property type="protein sequence ID" value="CEG16498.1"/>
    <property type="molecule type" value="Genomic_DNA"/>
</dbReference>
<gene>
    <name evidence="1" type="ORF">XAC3562_420015</name>
</gene>
<comment type="caution">
    <text evidence="1">The sequence shown here is derived from an EMBL/GenBank/DDBJ whole genome shotgun (WGS) entry which is preliminary data.</text>
</comment>
<reference evidence="1 2" key="1">
    <citation type="submission" date="2014-09" db="EMBL/GenBank/DDBJ databases">
        <authorList>
            <person name="Regsiter A."/>
        </authorList>
    </citation>
    <scope>NUCLEOTIDE SEQUENCE [LARGE SCALE GENOMIC DNA]</scope>
</reference>
<keyword evidence="2" id="KW-1185">Reference proteome</keyword>
<protein>
    <submittedName>
        <fullName evidence="1">Uncharacterized protein</fullName>
    </submittedName>
</protein>
<dbReference type="Proteomes" id="UP000052230">
    <property type="component" value="Unassembled WGS sequence"/>
</dbReference>
<organism evidence="1 2">
    <name type="scientific">Xanthomonas citri pv. citri</name>
    <dbReference type="NCBI Taxonomy" id="611301"/>
    <lineage>
        <taxon>Bacteria</taxon>
        <taxon>Pseudomonadati</taxon>
        <taxon>Pseudomonadota</taxon>
        <taxon>Gammaproteobacteria</taxon>
        <taxon>Lysobacterales</taxon>
        <taxon>Lysobacteraceae</taxon>
        <taxon>Xanthomonas</taxon>
    </lineage>
</organism>
<evidence type="ECO:0000313" key="2">
    <source>
        <dbReference type="Proteomes" id="UP000052230"/>
    </source>
</evidence>
<proteinExistence type="predicted"/>
<sequence>MRVASDSLVCRFQFIECAATAGDSNLAQKVPAPTIASEGVNFTRYSFSTAAPSFLRNALAEHRILRSALAECLRIV</sequence>
<evidence type="ECO:0000313" key="1">
    <source>
        <dbReference type="EMBL" id="CEG16498.1"/>
    </source>
</evidence>
<dbReference type="AlphaFoldDB" id="A0A0U5FDQ9"/>